<dbReference type="AlphaFoldDB" id="A0A914YF12"/>
<evidence type="ECO:0000259" key="1">
    <source>
        <dbReference type="Pfam" id="PF07766"/>
    </source>
</evidence>
<sequence length="126" mass="14705">MNQTSASHFQPLIEQLPAKQAKELHFPLNMKEIKDVNVMPLDELDFKQMYHLSLMKNDLASLDDMSTDELYTQMFIRCLNFNGLSDDEMRNVLRNWIKNSADISSNDSLYIYAPVLLQYKKKNANN</sequence>
<evidence type="ECO:0000313" key="2">
    <source>
        <dbReference type="Proteomes" id="UP000887577"/>
    </source>
</evidence>
<dbReference type="WBParaSite" id="PSU_v2.g17899.t1">
    <property type="protein sequence ID" value="PSU_v2.g17899.t1"/>
    <property type="gene ID" value="PSU_v2.g17899"/>
</dbReference>
<feature type="domain" description="Letm1 RBD" evidence="1">
    <location>
        <begin position="61"/>
        <end position="112"/>
    </location>
</feature>
<organism evidence="2 3">
    <name type="scientific">Panagrolaimus superbus</name>
    <dbReference type="NCBI Taxonomy" id="310955"/>
    <lineage>
        <taxon>Eukaryota</taxon>
        <taxon>Metazoa</taxon>
        <taxon>Ecdysozoa</taxon>
        <taxon>Nematoda</taxon>
        <taxon>Chromadorea</taxon>
        <taxon>Rhabditida</taxon>
        <taxon>Tylenchina</taxon>
        <taxon>Panagrolaimomorpha</taxon>
        <taxon>Panagrolaimoidea</taxon>
        <taxon>Panagrolaimidae</taxon>
        <taxon>Panagrolaimus</taxon>
    </lineage>
</organism>
<dbReference type="Pfam" id="PF07766">
    <property type="entry name" value="LETM1_RBD"/>
    <property type="match status" value="1"/>
</dbReference>
<accession>A0A914YF12</accession>
<dbReference type="Proteomes" id="UP000887577">
    <property type="component" value="Unplaced"/>
</dbReference>
<protein>
    <submittedName>
        <fullName evidence="3">Letm1 RBD domain-containing protein</fullName>
    </submittedName>
</protein>
<reference evidence="3" key="1">
    <citation type="submission" date="2022-11" db="UniProtKB">
        <authorList>
            <consortium name="WormBaseParasite"/>
        </authorList>
    </citation>
    <scope>IDENTIFICATION</scope>
</reference>
<name>A0A914YF12_9BILA</name>
<keyword evidence="2" id="KW-1185">Reference proteome</keyword>
<proteinExistence type="predicted"/>
<dbReference type="GO" id="GO:0043022">
    <property type="term" value="F:ribosome binding"/>
    <property type="evidence" value="ECO:0007669"/>
    <property type="project" value="InterPro"/>
</dbReference>
<dbReference type="InterPro" id="IPR033122">
    <property type="entry name" value="LETM1-like_RBD"/>
</dbReference>
<evidence type="ECO:0000313" key="3">
    <source>
        <dbReference type="WBParaSite" id="PSU_v2.g17899.t1"/>
    </source>
</evidence>